<gene>
    <name evidence="7" type="ORF">Agub_g4469</name>
</gene>
<evidence type="ECO:0000256" key="1">
    <source>
        <dbReference type="ARBA" id="ARBA00022737"/>
    </source>
</evidence>
<sequence>MASHVNLQANALRPTTSGAPSALTPWPAPRTAAHVPQATASPTSAMGGRSCLLVSSNNLQPARASQPVTSFGAVKQDRRRHATCLTSAVPRNAAVRTATAAAAATATTSSAVTMGFSSTGSYGSSLDEQDGGIMDSEDDLESPLEFPVPRGDTAGATLVLEGVTLQAGDRDLLTDVSYRLLPGQRAGLVGANGCGKSSLLRLLAGLRGAQAGRVLVAPGVQVGYLEQTAVGGSRRSVWQEARSRMVGLRAAERDMRRAERELEAGDPSAATRLAAAQERWEAAGGPSADRTISQVLGGLGFAPGQFHRPCSEFSGGWQMRIALARLLLGPAGQGAGGGGSLLLLDEPTNHLDRSACQWLSSHLSFGLPPSASLLLVSHDEGLLQAVCERVVEVRGGRLHAYVGRYDSFLRQRTEREAQARAEAAAQQAEIDRLEAFVTRFGAKASKASQAQSKAKLLEKLKASQTQPPAPAAAAGAGDARKVSLRLPRAPPCHQQAIKLVGAALGWGQPPAAAAGTAAGPGSAATVSQQPQEGQQQQQGQGQGEEGVEARRPLLSGLDLVIQRGQRILVLGPNGAGKSTLLRALAGSLPLWAGSRVVGEGVRLGVFSQDLAQDLPQDVPALEYVEGVARANDPGVTLERCRQALGALGLTGSMALQKIGVLSGGEKARVALASLSLLPANVLLLDEASNHLDAQTIEVLTGALRDFQGALVAITHNQAFATSLHATHILRVSGGTARLEPNTGLVAADFEHTPHTASASSSSAARSSGAAAGAGGGKKGKSSNGAAAAASAVAPAVTAAAVATAPAAPAAATPSAAAPAAAAPAAAAKPKAKRTTLAYKEQLEYKRLAKEMEVLGGKRAQLEAKLAAAASGSYSEVEGLSLELAKVAEELEAKELRWLELAEIAGDI</sequence>
<feature type="region of interest" description="Disordered" evidence="5">
    <location>
        <begin position="1"/>
        <end position="45"/>
    </location>
</feature>
<feature type="domain" description="ABC transporter" evidence="6">
    <location>
        <begin position="158"/>
        <end position="420"/>
    </location>
</feature>
<dbReference type="InterPro" id="IPR037118">
    <property type="entry name" value="Val-tRNA_synth_C_sf"/>
</dbReference>
<organism evidence="7 8">
    <name type="scientific">Astrephomene gubernaculifera</name>
    <dbReference type="NCBI Taxonomy" id="47775"/>
    <lineage>
        <taxon>Eukaryota</taxon>
        <taxon>Viridiplantae</taxon>
        <taxon>Chlorophyta</taxon>
        <taxon>core chlorophytes</taxon>
        <taxon>Chlorophyceae</taxon>
        <taxon>CS clade</taxon>
        <taxon>Chlamydomonadales</taxon>
        <taxon>Astrephomenaceae</taxon>
        <taxon>Astrephomene</taxon>
    </lineage>
</organism>
<feature type="region of interest" description="Disordered" evidence="5">
    <location>
        <begin position="511"/>
        <end position="547"/>
    </location>
</feature>
<protein>
    <recommendedName>
        <fullName evidence="6">ABC transporter domain-containing protein</fullName>
    </recommendedName>
</protein>
<dbReference type="SUPFAM" id="SSF52540">
    <property type="entry name" value="P-loop containing nucleoside triphosphate hydrolases"/>
    <property type="match status" value="2"/>
</dbReference>
<dbReference type="Pfam" id="PF00005">
    <property type="entry name" value="ABC_tran"/>
    <property type="match status" value="2"/>
</dbReference>
<dbReference type="Pfam" id="PF16326">
    <property type="entry name" value="ABC_tran_CTD"/>
    <property type="match status" value="1"/>
</dbReference>
<keyword evidence="3" id="KW-0067">ATP-binding</keyword>
<keyword evidence="8" id="KW-1185">Reference proteome</keyword>
<dbReference type="InterPro" id="IPR003439">
    <property type="entry name" value="ABC_transporter-like_ATP-bd"/>
</dbReference>
<evidence type="ECO:0000256" key="5">
    <source>
        <dbReference type="SAM" id="MobiDB-lite"/>
    </source>
</evidence>
<feature type="compositionally biased region" description="Low complexity" evidence="5">
    <location>
        <begin position="756"/>
        <end position="770"/>
    </location>
</feature>
<dbReference type="GO" id="GO:0005524">
    <property type="term" value="F:ATP binding"/>
    <property type="evidence" value="ECO:0007669"/>
    <property type="project" value="UniProtKB-KW"/>
</dbReference>
<evidence type="ECO:0000313" key="8">
    <source>
        <dbReference type="Proteomes" id="UP001054857"/>
    </source>
</evidence>
<dbReference type="Pfam" id="PF12848">
    <property type="entry name" value="ABC_tran_Xtn"/>
    <property type="match status" value="1"/>
</dbReference>
<feature type="compositionally biased region" description="Polar residues" evidence="5">
    <location>
        <begin position="1"/>
        <end position="19"/>
    </location>
</feature>
<dbReference type="PROSITE" id="PS50893">
    <property type="entry name" value="ABC_TRANSPORTER_2"/>
    <property type="match status" value="2"/>
</dbReference>
<feature type="region of interest" description="Disordered" evidence="5">
    <location>
        <begin position="754"/>
        <end position="780"/>
    </location>
</feature>
<evidence type="ECO:0000256" key="4">
    <source>
        <dbReference type="SAM" id="Coils"/>
    </source>
</evidence>
<reference evidence="7 8" key="1">
    <citation type="journal article" date="2021" name="Sci. Rep.">
        <title>Genome sequencing of the multicellular alga Astrephomene provides insights into convergent evolution of germ-soma differentiation.</title>
        <authorList>
            <person name="Yamashita S."/>
            <person name="Yamamoto K."/>
            <person name="Matsuzaki R."/>
            <person name="Suzuki S."/>
            <person name="Yamaguchi H."/>
            <person name="Hirooka S."/>
            <person name="Minakuchi Y."/>
            <person name="Miyagishima S."/>
            <person name="Kawachi M."/>
            <person name="Toyoda A."/>
            <person name="Nozaki H."/>
        </authorList>
    </citation>
    <scope>NUCLEOTIDE SEQUENCE [LARGE SCALE GENOMIC DNA]</scope>
    <source>
        <strain evidence="7 8">NIES-4017</strain>
    </source>
</reference>
<keyword evidence="4" id="KW-0175">Coiled coil</keyword>
<dbReference type="Gene3D" id="1.10.287.380">
    <property type="entry name" value="Valyl-tRNA synthetase, C-terminal domain"/>
    <property type="match status" value="1"/>
</dbReference>
<dbReference type="InterPro" id="IPR032781">
    <property type="entry name" value="ABC_tran_Xtn"/>
</dbReference>
<evidence type="ECO:0000313" key="7">
    <source>
        <dbReference type="EMBL" id="GFR43392.1"/>
    </source>
</evidence>
<evidence type="ECO:0000256" key="2">
    <source>
        <dbReference type="ARBA" id="ARBA00022741"/>
    </source>
</evidence>
<evidence type="ECO:0000259" key="6">
    <source>
        <dbReference type="PROSITE" id="PS50893"/>
    </source>
</evidence>
<dbReference type="SMART" id="SM00382">
    <property type="entry name" value="AAA"/>
    <property type="match status" value="2"/>
</dbReference>
<feature type="coiled-coil region" evidence="4">
    <location>
        <begin position="844"/>
        <end position="896"/>
    </location>
</feature>
<evidence type="ECO:0000256" key="3">
    <source>
        <dbReference type="ARBA" id="ARBA00022840"/>
    </source>
</evidence>
<dbReference type="InterPro" id="IPR050611">
    <property type="entry name" value="ABCF"/>
</dbReference>
<keyword evidence="2" id="KW-0547">Nucleotide-binding</keyword>
<feature type="compositionally biased region" description="Low complexity" evidence="5">
    <location>
        <begin position="511"/>
        <end position="539"/>
    </location>
</feature>
<dbReference type="FunFam" id="3.40.50.300:FF:000011">
    <property type="entry name" value="Putative ABC transporter ATP-binding component"/>
    <property type="match status" value="1"/>
</dbReference>
<dbReference type="AlphaFoldDB" id="A0AAD3DMW3"/>
<dbReference type="PANTHER" id="PTHR19211:SF133">
    <property type="entry name" value="ABC TRANSPORTER FAMILY PROTEIN"/>
    <property type="match status" value="1"/>
</dbReference>
<proteinExistence type="predicted"/>
<dbReference type="InterPro" id="IPR027417">
    <property type="entry name" value="P-loop_NTPase"/>
</dbReference>
<accession>A0AAD3DMW3</accession>
<comment type="caution">
    <text evidence="7">The sequence shown here is derived from an EMBL/GenBank/DDBJ whole genome shotgun (WGS) entry which is preliminary data.</text>
</comment>
<keyword evidence="1" id="KW-0677">Repeat</keyword>
<dbReference type="PROSITE" id="PS00211">
    <property type="entry name" value="ABC_TRANSPORTER_1"/>
    <property type="match status" value="2"/>
</dbReference>
<dbReference type="InterPro" id="IPR017871">
    <property type="entry name" value="ABC_transporter-like_CS"/>
</dbReference>
<dbReference type="EMBL" id="BMAR01000005">
    <property type="protein sequence ID" value="GFR43392.1"/>
    <property type="molecule type" value="Genomic_DNA"/>
</dbReference>
<dbReference type="PANTHER" id="PTHR19211">
    <property type="entry name" value="ATP-BINDING TRANSPORT PROTEIN-RELATED"/>
    <property type="match status" value="1"/>
</dbReference>
<name>A0AAD3DMW3_9CHLO</name>
<dbReference type="Proteomes" id="UP001054857">
    <property type="component" value="Unassembled WGS sequence"/>
</dbReference>
<feature type="domain" description="ABC transporter" evidence="6">
    <location>
        <begin position="537"/>
        <end position="758"/>
    </location>
</feature>
<dbReference type="Gene3D" id="3.40.50.300">
    <property type="entry name" value="P-loop containing nucleotide triphosphate hydrolases"/>
    <property type="match status" value="2"/>
</dbReference>
<dbReference type="GO" id="GO:0003677">
    <property type="term" value="F:DNA binding"/>
    <property type="evidence" value="ECO:0007669"/>
    <property type="project" value="InterPro"/>
</dbReference>
<dbReference type="GO" id="GO:0016887">
    <property type="term" value="F:ATP hydrolysis activity"/>
    <property type="evidence" value="ECO:0007669"/>
    <property type="project" value="InterPro"/>
</dbReference>
<dbReference type="CDD" id="cd03221">
    <property type="entry name" value="ABCF_EF-3"/>
    <property type="match status" value="1"/>
</dbReference>
<dbReference type="InterPro" id="IPR032524">
    <property type="entry name" value="ABC_tran_C"/>
</dbReference>
<dbReference type="InterPro" id="IPR003593">
    <property type="entry name" value="AAA+_ATPase"/>
</dbReference>